<reference evidence="11 12" key="1">
    <citation type="submission" date="2018-07" db="EMBL/GenBank/DDBJ databases">
        <title>Marsedoiliclastica nanhaica gen. nov. sp. nov., a novel marine hydrocarbonoclastic bacterium isolated from an in-situ enriched hydrocarbon-degrading consortium in deep-sea sediment.</title>
        <authorList>
            <person name="Dong C."/>
            <person name="Ma T."/>
            <person name="Liu R."/>
            <person name="Shao Z."/>
        </authorList>
    </citation>
    <scope>NUCLEOTIDE SEQUENCE [LARGE SCALE GENOMIC DNA]</scope>
    <source>
        <strain evidence="12">soil36-7</strain>
    </source>
</reference>
<keyword evidence="9 10" id="KW-0143">Chaperone</keyword>
<organism evidence="11 12">
    <name type="scientific">Hydrocarboniclastica marina</name>
    <dbReference type="NCBI Taxonomy" id="2259620"/>
    <lineage>
        <taxon>Bacteria</taxon>
        <taxon>Pseudomonadati</taxon>
        <taxon>Pseudomonadota</taxon>
        <taxon>Gammaproteobacteria</taxon>
        <taxon>Alteromonadales</taxon>
        <taxon>Alteromonadaceae</taxon>
        <taxon>Hydrocarboniclastica</taxon>
    </lineage>
</organism>
<feature type="chain" id="PRO_5021050823" description="Outer-membrane lipoprotein carrier protein" evidence="10">
    <location>
        <begin position="22"/>
        <end position="213"/>
    </location>
</feature>
<evidence type="ECO:0000256" key="5">
    <source>
        <dbReference type="ARBA" id="ARBA00022448"/>
    </source>
</evidence>
<evidence type="ECO:0000256" key="2">
    <source>
        <dbReference type="ARBA" id="ARBA00007615"/>
    </source>
</evidence>
<evidence type="ECO:0000256" key="4">
    <source>
        <dbReference type="ARBA" id="ARBA00014035"/>
    </source>
</evidence>
<dbReference type="EMBL" id="CP031093">
    <property type="protein sequence ID" value="QCF26199.1"/>
    <property type="molecule type" value="Genomic_DNA"/>
</dbReference>
<keyword evidence="5 10" id="KW-0813">Transport</keyword>
<dbReference type="HAMAP" id="MF_00240">
    <property type="entry name" value="LolA"/>
    <property type="match status" value="1"/>
</dbReference>
<accession>A0A4P7XGQ5</accession>
<dbReference type="Pfam" id="PF03548">
    <property type="entry name" value="LolA"/>
    <property type="match status" value="1"/>
</dbReference>
<dbReference type="CDD" id="cd16325">
    <property type="entry name" value="LolA"/>
    <property type="match status" value="1"/>
</dbReference>
<comment type="subunit">
    <text evidence="3 10">Monomer.</text>
</comment>
<evidence type="ECO:0000256" key="1">
    <source>
        <dbReference type="ARBA" id="ARBA00004418"/>
    </source>
</evidence>
<dbReference type="Proteomes" id="UP000298049">
    <property type="component" value="Chromosome"/>
</dbReference>
<evidence type="ECO:0000256" key="10">
    <source>
        <dbReference type="HAMAP-Rule" id="MF_00240"/>
    </source>
</evidence>
<keyword evidence="6 10" id="KW-0732">Signal</keyword>
<dbReference type="InterPro" id="IPR004564">
    <property type="entry name" value="OM_lipoprot_carrier_LolA-like"/>
</dbReference>
<keyword evidence="7 10" id="KW-0574">Periplasm</keyword>
<dbReference type="RefSeq" id="WP_136548920.1">
    <property type="nucleotide sequence ID" value="NZ_CP031093.1"/>
</dbReference>
<dbReference type="SUPFAM" id="SSF89392">
    <property type="entry name" value="Prokaryotic lipoproteins and lipoprotein localization factors"/>
    <property type="match status" value="1"/>
</dbReference>
<keyword evidence="11" id="KW-0449">Lipoprotein</keyword>
<gene>
    <name evidence="10 11" type="primary">lolA</name>
    <name evidence="11" type="ORF">soil367_09800</name>
</gene>
<protein>
    <recommendedName>
        <fullName evidence="4 10">Outer-membrane lipoprotein carrier protein</fullName>
    </recommendedName>
</protein>
<comment type="function">
    <text evidence="10">Participates in the translocation of lipoproteins from the inner membrane to the outer membrane. Only forms a complex with a lipoprotein if the residue after the N-terminal Cys is not an aspartate (The Asp acts as a targeting signal to indicate that the lipoprotein should stay in the inner membrane).</text>
</comment>
<comment type="subcellular location">
    <subcellularLocation>
        <location evidence="1 10">Periplasm</location>
    </subcellularLocation>
</comment>
<feature type="signal peptide" evidence="10">
    <location>
        <begin position="1"/>
        <end position="21"/>
    </location>
</feature>
<keyword evidence="8 10" id="KW-0653">Protein transport</keyword>
<sequence precursor="true">MSIKRNVVLAVCFSSAAVVCAQETSEVSALTERLQNYETFKADFNQVVTDSEGRIVQESSGDLRAKRDGLFYWHVEPPLEQYIAADGEEVEVYDPDLQQVTIYPMDEKLTATPALLLSGDVDGLQDAYDVTRIDKGAANPEFRLEPKDPDSLFLSLTLVFGDKALEEMRLKDSLGQSSVLQFSNIVINEPIAQDVFELEYPSSVDVIRNQAAP</sequence>
<proteinExistence type="inferred from homology"/>
<dbReference type="PANTHER" id="PTHR35869">
    <property type="entry name" value="OUTER-MEMBRANE LIPOPROTEIN CARRIER PROTEIN"/>
    <property type="match status" value="1"/>
</dbReference>
<dbReference type="KEGG" id="hmi:soil367_09800"/>
<evidence type="ECO:0000313" key="12">
    <source>
        <dbReference type="Proteomes" id="UP000298049"/>
    </source>
</evidence>
<dbReference type="AlphaFoldDB" id="A0A4P7XGQ5"/>
<name>A0A4P7XGQ5_9ALTE</name>
<dbReference type="NCBIfam" id="TIGR00547">
    <property type="entry name" value="lolA"/>
    <property type="match status" value="1"/>
</dbReference>
<dbReference type="PANTHER" id="PTHR35869:SF1">
    <property type="entry name" value="OUTER-MEMBRANE LIPOPROTEIN CARRIER PROTEIN"/>
    <property type="match status" value="1"/>
</dbReference>
<evidence type="ECO:0000256" key="8">
    <source>
        <dbReference type="ARBA" id="ARBA00022927"/>
    </source>
</evidence>
<evidence type="ECO:0000256" key="6">
    <source>
        <dbReference type="ARBA" id="ARBA00022729"/>
    </source>
</evidence>
<dbReference type="GO" id="GO:0030288">
    <property type="term" value="C:outer membrane-bounded periplasmic space"/>
    <property type="evidence" value="ECO:0007669"/>
    <property type="project" value="TreeGrafter"/>
</dbReference>
<dbReference type="InterPro" id="IPR029046">
    <property type="entry name" value="LolA/LolB/LppX"/>
</dbReference>
<dbReference type="Gene3D" id="2.50.20.10">
    <property type="entry name" value="Lipoprotein localisation LolA/LolB/LppX"/>
    <property type="match status" value="1"/>
</dbReference>
<evidence type="ECO:0000313" key="11">
    <source>
        <dbReference type="EMBL" id="QCF26199.1"/>
    </source>
</evidence>
<evidence type="ECO:0000256" key="3">
    <source>
        <dbReference type="ARBA" id="ARBA00011245"/>
    </source>
</evidence>
<comment type="similarity">
    <text evidence="2 10">Belongs to the LolA family.</text>
</comment>
<dbReference type="InterPro" id="IPR018323">
    <property type="entry name" value="OM_lipoprot_carrier_LolA_Pbac"/>
</dbReference>
<dbReference type="GO" id="GO:0044874">
    <property type="term" value="P:lipoprotein localization to outer membrane"/>
    <property type="evidence" value="ECO:0007669"/>
    <property type="project" value="UniProtKB-UniRule"/>
</dbReference>
<evidence type="ECO:0000256" key="7">
    <source>
        <dbReference type="ARBA" id="ARBA00022764"/>
    </source>
</evidence>
<dbReference type="OrthoDB" id="9787361at2"/>
<keyword evidence="12" id="KW-1185">Reference proteome</keyword>
<evidence type="ECO:0000256" key="9">
    <source>
        <dbReference type="ARBA" id="ARBA00023186"/>
    </source>
</evidence>
<dbReference type="GO" id="GO:0042953">
    <property type="term" value="P:lipoprotein transport"/>
    <property type="evidence" value="ECO:0007669"/>
    <property type="project" value="InterPro"/>
</dbReference>